<feature type="compositionally biased region" description="Basic and acidic residues" evidence="1">
    <location>
        <begin position="51"/>
        <end position="61"/>
    </location>
</feature>
<dbReference type="InterPro" id="IPR050570">
    <property type="entry name" value="Cell_wall_metabolism_enzyme"/>
</dbReference>
<evidence type="ECO:0000313" key="4">
    <source>
        <dbReference type="Proteomes" id="UP001501508"/>
    </source>
</evidence>
<proteinExistence type="predicted"/>
<dbReference type="SUPFAM" id="SSF54106">
    <property type="entry name" value="LysM domain"/>
    <property type="match status" value="1"/>
</dbReference>
<name>A0ABP8LSR9_9BACT</name>
<dbReference type="Pfam" id="PF01551">
    <property type="entry name" value="Peptidase_M23"/>
    <property type="match status" value="1"/>
</dbReference>
<evidence type="ECO:0000313" key="3">
    <source>
        <dbReference type="EMBL" id="GAA4434413.1"/>
    </source>
</evidence>
<dbReference type="InterPro" id="IPR011055">
    <property type="entry name" value="Dup_hybrid_motif"/>
</dbReference>
<dbReference type="InterPro" id="IPR036779">
    <property type="entry name" value="LysM_dom_sf"/>
</dbReference>
<dbReference type="Gene3D" id="2.70.70.10">
    <property type="entry name" value="Glucose Permease (Domain IIA)"/>
    <property type="match status" value="1"/>
</dbReference>
<feature type="compositionally biased region" description="Polar residues" evidence="1">
    <location>
        <begin position="41"/>
        <end position="50"/>
    </location>
</feature>
<dbReference type="Proteomes" id="UP001501508">
    <property type="component" value="Unassembled WGS sequence"/>
</dbReference>
<dbReference type="CDD" id="cd00118">
    <property type="entry name" value="LysM"/>
    <property type="match status" value="1"/>
</dbReference>
<accession>A0ABP8LSR9</accession>
<dbReference type="PROSITE" id="PS51782">
    <property type="entry name" value="LYSM"/>
    <property type="match status" value="1"/>
</dbReference>
<evidence type="ECO:0000259" key="2">
    <source>
        <dbReference type="PROSITE" id="PS51782"/>
    </source>
</evidence>
<dbReference type="SUPFAM" id="SSF51261">
    <property type="entry name" value="Duplicated hybrid motif"/>
    <property type="match status" value="1"/>
</dbReference>
<dbReference type="RefSeq" id="WP_345026906.1">
    <property type="nucleotide sequence ID" value="NZ_BAABEY010000011.1"/>
</dbReference>
<dbReference type="CDD" id="cd12797">
    <property type="entry name" value="M23_peptidase"/>
    <property type="match status" value="1"/>
</dbReference>
<feature type="domain" description="LysM" evidence="2">
    <location>
        <begin position="320"/>
        <end position="364"/>
    </location>
</feature>
<dbReference type="InterPro" id="IPR018392">
    <property type="entry name" value="LysM"/>
</dbReference>
<comment type="caution">
    <text evidence="3">The sequence shown here is derived from an EMBL/GenBank/DDBJ whole genome shotgun (WGS) entry which is preliminary data.</text>
</comment>
<dbReference type="EMBL" id="BAABEY010000011">
    <property type="protein sequence ID" value="GAA4434413.1"/>
    <property type="molecule type" value="Genomic_DNA"/>
</dbReference>
<dbReference type="InterPro" id="IPR016047">
    <property type="entry name" value="M23ase_b-sheet_dom"/>
</dbReference>
<gene>
    <name evidence="3" type="ORF">GCM10023091_09310</name>
</gene>
<organism evidence="3 4">
    <name type="scientific">Ravibacter arvi</name>
    <dbReference type="NCBI Taxonomy" id="2051041"/>
    <lineage>
        <taxon>Bacteria</taxon>
        <taxon>Pseudomonadati</taxon>
        <taxon>Bacteroidota</taxon>
        <taxon>Cytophagia</taxon>
        <taxon>Cytophagales</taxon>
        <taxon>Spirosomataceae</taxon>
        <taxon>Ravibacter</taxon>
    </lineage>
</organism>
<dbReference type="SMART" id="SM00257">
    <property type="entry name" value="LysM"/>
    <property type="match status" value="1"/>
</dbReference>
<keyword evidence="4" id="KW-1185">Reference proteome</keyword>
<feature type="region of interest" description="Disordered" evidence="1">
    <location>
        <begin position="33"/>
        <end position="62"/>
    </location>
</feature>
<dbReference type="PANTHER" id="PTHR21666:SF270">
    <property type="entry name" value="MUREIN HYDROLASE ACTIVATOR ENVC"/>
    <property type="match status" value="1"/>
</dbReference>
<sequence>MKGLTIFKNWNKVVLCLFFPVFFAGKEAVGQERGKVKQAPKINQGTTKTPDSPKKDQKDETEGFEIQTSNIQFQSQFEPVKPINPVVNEDPDTLLPADLTVAEMADSMQVGDDMVKVAEYFVIWDDRNINPYNINPLEFDESVVLDLYNDDEGRYAAMPLRSVKPTSQFGLRWGRNHTGTDLDLDTGDTIVSVFDGMVRVVGTDGRGYGRFVVVRHYNGLETLYGHMSKPLTESGTVVKAGDVLGLGGSTGRSTGPHLHFEVRYEGNAFDPRHIYDWNKPAVKSREFELTKSVWDYRRGSRSYKSEFESGDQSPAYRSAVWHKIRSGETLSSIARKYGTTISSVAKLNRLSVRSTLRIGQRLRIR</sequence>
<protein>
    <recommendedName>
        <fullName evidence="2">LysM domain-containing protein</fullName>
    </recommendedName>
</protein>
<dbReference type="PANTHER" id="PTHR21666">
    <property type="entry name" value="PEPTIDASE-RELATED"/>
    <property type="match status" value="1"/>
</dbReference>
<reference evidence="4" key="1">
    <citation type="journal article" date="2019" name="Int. J. Syst. Evol. Microbiol.">
        <title>The Global Catalogue of Microorganisms (GCM) 10K type strain sequencing project: providing services to taxonomists for standard genome sequencing and annotation.</title>
        <authorList>
            <consortium name="The Broad Institute Genomics Platform"/>
            <consortium name="The Broad Institute Genome Sequencing Center for Infectious Disease"/>
            <person name="Wu L."/>
            <person name="Ma J."/>
        </authorList>
    </citation>
    <scope>NUCLEOTIDE SEQUENCE [LARGE SCALE GENOMIC DNA]</scope>
    <source>
        <strain evidence="4">JCM 31920</strain>
    </source>
</reference>
<evidence type="ECO:0000256" key="1">
    <source>
        <dbReference type="SAM" id="MobiDB-lite"/>
    </source>
</evidence>
<dbReference type="Pfam" id="PF01476">
    <property type="entry name" value="LysM"/>
    <property type="match status" value="1"/>
</dbReference>
<dbReference type="Gene3D" id="3.10.350.10">
    <property type="entry name" value="LysM domain"/>
    <property type="match status" value="1"/>
</dbReference>